<comment type="function">
    <text evidence="7">Metal-dependent phosphatase that shows phosphatase activity against several substrates, including fructose-1-phosphate and fructose-6-phosphate. Its preference for fructose-1-phosphate, a strong glycating agent that causes DNA damage rather than a canonical yeast metabolite, suggests a damage-control function in hexose phosphate metabolism.</text>
</comment>
<dbReference type="STRING" id="47427.A0A2H3DTV5"/>
<dbReference type="InterPro" id="IPR039763">
    <property type="entry name" value="ARMT1"/>
</dbReference>
<keyword evidence="4 7" id="KW-0378">Hydrolase</keyword>
<dbReference type="InterPro" id="IPR002791">
    <property type="entry name" value="ARMT1-like_metal-bd"/>
</dbReference>
<comment type="domain">
    <text evidence="7">Subfamily III proteins have a conserved RTxK motif about 40-50 residues from the C-terminus; the threonine may be replaced by serine or cysteine.</text>
</comment>
<feature type="domain" description="Damage-control phosphatase ARMT1-like metal-binding" evidence="8">
    <location>
        <begin position="22"/>
        <end position="449"/>
    </location>
</feature>
<dbReference type="Gene3D" id="3.40.50.10880">
    <property type="entry name" value="Uncharacterised protein PF01937, DUF89, domain 3"/>
    <property type="match status" value="1"/>
</dbReference>
<evidence type="ECO:0000256" key="5">
    <source>
        <dbReference type="ARBA" id="ARBA00023211"/>
    </source>
</evidence>
<proteinExistence type="inferred from homology"/>
<evidence type="ECO:0000313" key="9">
    <source>
        <dbReference type="EMBL" id="PBK92537.1"/>
    </source>
</evidence>
<dbReference type="EMBL" id="KZ293658">
    <property type="protein sequence ID" value="PBK92537.1"/>
    <property type="molecule type" value="Genomic_DNA"/>
</dbReference>
<dbReference type="Proteomes" id="UP000217790">
    <property type="component" value="Unassembled WGS sequence"/>
</dbReference>
<dbReference type="AlphaFoldDB" id="A0A2H3DTV5"/>
<dbReference type="InterPro" id="IPR036075">
    <property type="entry name" value="ARMT-1-like_metal-bd_sf"/>
</dbReference>
<evidence type="ECO:0000256" key="3">
    <source>
        <dbReference type="ARBA" id="ARBA00022723"/>
    </source>
</evidence>
<evidence type="ECO:0000256" key="6">
    <source>
        <dbReference type="ARBA" id="ARBA00048809"/>
    </source>
</evidence>
<evidence type="ECO:0000256" key="4">
    <source>
        <dbReference type="ARBA" id="ARBA00022801"/>
    </source>
</evidence>
<keyword evidence="10" id="KW-1185">Reference proteome</keyword>
<evidence type="ECO:0000259" key="8">
    <source>
        <dbReference type="Pfam" id="PF01937"/>
    </source>
</evidence>
<evidence type="ECO:0000313" key="10">
    <source>
        <dbReference type="Proteomes" id="UP000217790"/>
    </source>
</evidence>
<evidence type="ECO:0000256" key="1">
    <source>
        <dbReference type="ARBA" id="ARBA00001326"/>
    </source>
</evidence>
<dbReference type="OrthoDB" id="541375at2759"/>
<dbReference type="PANTHER" id="PTHR12260">
    <property type="entry name" value="DAMAGE-CONTROL PHOSPHATASE ARMT1"/>
    <property type="match status" value="1"/>
</dbReference>
<comment type="cofactor">
    <cofactor evidence="7">
        <name>Mn(2+)</name>
        <dbReference type="ChEBI" id="CHEBI:29035"/>
    </cofactor>
    <cofactor evidence="7">
        <name>Ni(2+)</name>
        <dbReference type="ChEBI" id="CHEBI:49786"/>
    </cofactor>
</comment>
<comment type="catalytic activity">
    <reaction evidence="1 7">
        <text>beta-D-fructose 1-phosphate + H2O = D-fructose + phosphate</text>
        <dbReference type="Rhea" id="RHEA:35603"/>
        <dbReference type="ChEBI" id="CHEBI:15377"/>
        <dbReference type="ChEBI" id="CHEBI:37721"/>
        <dbReference type="ChEBI" id="CHEBI:43474"/>
        <dbReference type="ChEBI" id="CHEBI:138881"/>
    </reaction>
</comment>
<dbReference type="GO" id="GO:0097023">
    <property type="term" value="F:fructose 6-phosphate aldolase activity"/>
    <property type="evidence" value="ECO:0007669"/>
    <property type="project" value="RHEA"/>
</dbReference>
<dbReference type="InParanoid" id="A0A2H3DTV5"/>
<keyword evidence="5 7" id="KW-0464">Manganese</keyword>
<dbReference type="Pfam" id="PF01937">
    <property type="entry name" value="ARMT1-like_dom"/>
    <property type="match status" value="1"/>
</dbReference>
<sequence>MVFQAPYPSYDPTDKEGFSYETVQKRWPIILTGVVNQLHLENHDMFVNSQQADGKDLQEAKLAEGKALIEKVSKLKYEMARDHVLEPLSQDGGSHIETYNTELERLAAISKNTWFTAPWLFAECYLYRLIWSFLLQTTHWRQYDLFRAQKVDAFQKSGVAIYKIATIIYELDHEKKNVEENVDNLKVLFQEMVQMCLWGNSIDLSLLTNLSSSDIEHLQAVGKDAQAAREAFILKDDQEPVWNHLKSLKGGRIDFVLDNAGFEFIQLFTDLVFADFLVTHTPYVSKVVMHPKLIPWYVSDVTPSDFSQTLDLLLDDAFLASSSPTEVERRNLRYMVTRWKNYVEHGIFSLSVPISTPLGEGIGSTADFWTTHLPYWDMKIHNQPLWTDLHLNSSLVIFKGDLNYRKLTGDISWPTSTPFRAAIGPLAGSFPLLSLRTSKADVVAGVSDEVATQLDKTDKHWRVNGRYALISFEDKSS</sequence>
<keyword evidence="3 7" id="KW-0479">Metal-binding</keyword>
<dbReference type="OMA" id="IFARQKM"/>
<accession>A0A2H3DTV5</accession>
<comment type="catalytic activity">
    <reaction evidence="6 7">
        <text>beta-D-fructose 6-phosphate = dihydroxyacetone + D-glyceraldehyde 3-phosphate</text>
        <dbReference type="Rhea" id="RHEA:28002"/>
        <dbReference type="ChEBI" id="CHEBI:16016"/>
        <dbReference type="ChEBI" id="CHEBI:57634"/>
        <dbReference type="ChEBI" id="CHEBI:59776"/>
    </reaction>
</comment>
<dbReference type="PANTHER" id="PTHR12260:SF6">
    <property type="entry name" value="DAMAGE-CONTROL PHOSPHATASE ARMT1"/>
    <property type="match status" value="1"/>
</dbReference>
<dbReference type="GO" id="GO:0103026">
    <property type="term" value="F:fructose-1-phosphatase activity"/>
    <property type="evidence" value="ECO:0007669"/>
    <property type="project" value="RHEA"/>
</dbReference>
<dbReference type="EC" id="3.1.3.-" evidence="7"/>
<reference evidence="10" key="1">
    <citation type="journal article" date="2017" name="Nat. Ecol. Evol.">
        <title>Genome expansion and lineage-specific genetic innovations in the forest pathogenic fungi Armillaria.</title>
        <authorList>
            <person name="Sipos G."/>
            <person name="Prasanna A.N."/>
            <person name="Walter M.C."/>
            <person name="O'Connor E."/>
            <person name="Balint B."/>
            <person name="Krizsan K."/>
            <person name="Kiss B."/>
            <person name="Hess J."/>
            <person name="Varga T."/>
            <person name="Slot J."/>
            <person name="Riley R."/>
            <person name="Boka B."/>
            <person name="Rigling D."/>
            <person name="Barry K."/>
            <person name="Lee J."/>
            <person name="Mihaltcheva S."/>
            <person name="LaButti K."/>
            <person name="Lipzen A."/>
            <person name="Waldron R."/>
            <person name="Moloney N.M."/>
            <person name="Sperisen C."/>
            <person name="Kredics L."/>
            <person name="Vagvoelgyi C."/>
            <person name="Patrignani A."/>
            <person name="Fitzpatrick D."/>
            <person name="Nagy I."/>
            <person name="Doyle S."/>
            <person name="Anderson J.B."/>
            <person name="Grigoriev I.V."/>
            <person name="Gueldener U."/>
            <person name="Muensterkoetter M."/>
            <person name="Nagy L.G."/>
        </authorList>
    </citation>
    <scope>NUCLEOTIDE SEQUENCE [LARGE SCALE GENOMIC DNA]</scope>
    <source>
        <strain evidence="10">Ar21-2</strain>
    </source>
</reference>
<dbReference type="GO" id="GO:0046872">
    <property type="term" value="F:metal ion binding"/>
    <property type="evidence" value="ECO:0007669"/>
    <property type="project" value="UniProtKB-UniRule"/>
</dbReference>
<protein>
    <recommendedName>
        <fullName evidence="7">Sugar phosphate phosphatase</fullName>
        <ecNumber evidence="7">3.1.3.-</ecNumber>
    </recommendedName>
</protein>
<comment type="similarity">
    <text evidence="2 7">Belongs to the damage-control phosphatase family. Sugar phosphate phosphatase III subfamily.</text>
</comment>
<dbReference type="GO" id="GO:0005634">
    <property type="term" value="C:nucleus"/>
    <property type="evidence" value="ECO:0007669"/>
    <property type="project" value="TreeGrafter"/>
</dbReference>
<name>A0A2H3DTV5_ARMGA</name>
<evidence type="ECO:0000256" key="7">
    <source>
        <dbReference type="RuleBase" id="RU367030"/>
    </source>
</evidence>
<dbReference type="Gene3D" id="1.20.930.60">
    <property type="match status" value="1"/>
</dbReference>
<dbReference type="FunCoup" id="A0A2H3DTV5">
    <property type="interactions" value="128"/>
</dbReference>
<gene>
    <name evidence="9" type="ORF">ARMGADRAFT_164262</name>
</gene>
<dbReference type="SUPFAM" id="SSF111321">
    <property type="entry name" value="AF1104-like"/>
    <property type="match status" value="1"/>
</dbReference>
<dbReference type="GO" id="GO:0006974">
    <property type="term" value="P:DNA damage response"/>
    <property type="evidence" value="ECO:0007669"/>
    <property type="project" value="TreeGrafter"/>
</dbReference>
<evidence type="ECO:0000256" key="2">
    <source>
        <dbReference type="ARBA" id="ARBA00009519"/>
    </source>
</evidence>
<organism evidence="9 10">
    <name type="scientific">Armillaria gallica</name>
    <name type="common">Bulbous honey fungus</name>
    <name type="synonym">Armillaria bulbosa</name>
    <dbReference type="NCBI Taxonomy" id="47427"/>
    <lineage>
        <taxon>Eukaryota</taxon>
        <taxon>Fungi</taxon>
        <taxon>Dikarya</taxon>
        <taxon>Basidiomycota</taxon>
        <taxon>Agaricomycotina</taxon>
        <taxon>Agaricomycetes</taxon>
        <taxon>Agaricomycetidae</taxon>
        <taxon>Agaricales</taxon>
        <taxon>Marasmiineae</taxon>
        <taxon>Physalacriaceae</taxon>
        <taxon>Armillaria</taxon>
    </lineage>
</organism>